<dbReference type="InterPro" id="IPR000615">
    <property type="entry name" value="Bestrophin"/>
</dbReference>
<accession>A0A183F8V0</accession>
<keyword evidence="6" id="KW-0813">Transport</keyword>
<keyword evidence="6" id="KW-0407">Ion channel</keyword>
<dbReference type="PANTHER" id="PTHR10736:SF20">
    <property type="entry name" value="BESTROPHIN HOMOLOG 22"/>
    <property type="match status" value="1"/>
</dbReference>
<comment type="similarity">
    <text evidence="5 6">Belongs to the anion channel-forming bestrophin (TC 1.A.46) family. Calcium-sensitive chloride channel subfamily.</text>
</comment>
<proteinExistence type="inferred from homology"/>
<dbReference type="PANTHER" id="PTHR10736">
    <property type="entry name" value="BESTROPHIN"/>
    <property type="match status" value="1"/>
</dbReference>
<dbReference type="Pfam" id="PF01062">
    <property type="entry name" value="Bestrophin"/>
    <property type="match status" value="1"/>
</dbReference>
<dbReference type="AlphaFoldDB" id="A0A183F8V0"/>
<evidence type="ECO:0000256" key="4">
    <source>
        <dbReference type="ARBA" id="ARBA00023136"/>
    </source>
</evidence>
<organism evidence="8 9">
    <name type="scientific">Heligmosomoides polygyrus</name>
    <name type="common">Parasitic roundworm</name>
    <dbReference type="NCBI Taxonomy" id="6339"/>
    <lineage>
        <taxon>Eukaryota</taxon>
        <taxon>Metazoa</taxon>
        <taxon>Ecdysozoa</taxon>
        <taxon>Nematoda</taxon>
        <taxon>Chromadorea</taxon>
        <taxon>Rhabditida</taxon>
        <taxon>Rhabditina</taxon>
        <taxon>Rhabditomorpha</taxon>
        <taxon>Strongyloidea</taxon>
        <taxon>Heligmosomidae</taxon>
        <taxon>Heligmosomoides</taxon>
    </lineage>
</organism>
<dbReference type="EMBL" id="UZAH01004229">
    <property type="protein sequence ID" value="VDO26517.1"/>
    <property type="molecule type" value="Genomic_DNA"/>
</dbReference>
<evidence type="ECO:0000256" key="3">
    <source>
        <dbReference type="ARBA" id="ARBA00022989"/>
    </source>
</evidence>
<reference evidence="9" key="2">
    <citation type="submission" date="2019-09" db="UniProtKB">
        <authorList>
            <consortium name="WormBaseParasite"/>
        </authorList>
    </citation>
    <scope>IDENTIFICATION</scope>
</reference>
<evidence type="ECO:0000256" key="2">
    <source>
        <dbReference type="ARBA" id="ARBA00022692"/>
    </source>
</evidence>
<comment type="subcellular location">
    <subcellularLocation>
        <location evidence="6">Cell membrane</location>
        <topology evidence="6">Multi-pass membrane protein</topology>
    </subcellularLocation>
    <subcellularLocation>
        <location evidence="1">Membrane</location>
    </subcellularLocation>
</comment>
<dbReference type="Proteomes" id="UP000050761">
    <property type="component" value="Unassembled WGS sequence"/>
</dbReference>
<evidence type="ECO:0000256" key="1">
    <source>
        <dbReference type="ARBA" id="ARBA00004370"/>
    </source>
</evidence>
<keyword evidence="6" id="KW-1003">Cell membrane</keyword>
<dbReference type="GO" id="GO:0005886">
    <property type="term" value="C:plasma membrane"/>
    <property type="evidence" value="ECO:0007669"/>
    <property type="project" value="UniProtKB-SubCell"/>
</dbReference>
<dbReference type="GO" id="GO:0034707">
    <property type="term" value="C:chloride channel complex"/>
    <property type="evidence" value="ECO:0007669"/>
    <property type="project" value="UniProtKB-KW"/>
</dbReference>
<dbReference type="OrthoDB" id="201595at2759"/>
<evidence type="ECO:0000256" key="6">
    <source>
        <dbReference type="RuleBase" id="RU363126"/>
    </source>
</evidence>
<comment type="function">
    <text evidence="6">Forms chloride channels.</text>
</comment>
<keyword evidence="4 6" id="KW-0472">Membrane</keyword>
<evidence type="ECO:0000313" key="8">
    <source>
        <dbReference type="Proteomes" id="UP000050761"/>
    </source>
</evidence>
<keyword evidence="6" id="KW-0869">Chloride channel</keyword>
<protein>
    <recommendedName>
        <fullName evidence="6">Bestrophin homolog</fullName>
    </recommendedName>
</protein>
<gene>
    <name evidence="7" type="ORF">HPBE_LOCUS2593</name>
</gene>
<keyword evidence="2 6" id="KW-0812">Transmembrane</keyword>
<name>A0A183F8V0_HELPZ</name>
<feature type="transmembrane region" description="Helical" evidence="6">
    <location>
        <begin position="33"/>
        <end position="56"/>
    </location>
</feature>
<keyword evidence="6" id="KW-0868">Chloride</keyword>
<dbReference type="InterPro" id="IPR021134">
    <property type="entry name" value="Bestrophin-like"/>
</dbReference>
<dbReference type="GO" id="GO:0005254">
    <property type="term" value="F:chloride channel activity"/>
    <property type="evidence" value="ECO:0007669"/>
    <property type="project" value="UniProtKB-KW"/>
</dbReference>
<evidence type="ECO:0000256" key="5">
    <source>
        <dbReference type="ARBA" id="ARBA00034769"/>
    </source>
</evidence>
<accession>A0A3P7UWB9</accession>
<feature type="transmembrane region" description="Helical" evidence="6">
    <location>
        <begin position="109"/>
        <end position="128"/>
    </location>
</feature>
<keyword evidence="8" id="KW-1185">Reference proteome</keyword>
<keyword evidence="6" id="KW-0406">Ion transport</keyword>
<sequence>MAVGLKNCGFCRSTVRNAGDNKKSGKAADEDRIPLAVVRLVNIIMISIAFSIIVQINQAKPVALAKAVCGQLLIWTIAFLLISCVYRYMLNPDQQNWFESLVKYLDSKLDSNIPLTFMLGFFVSFVVGRWG</sequence>
<evidence type="ECO:0000313" key="7">
    <source>
        <dbReference type="EMBL" id="VDO26517.1"/>
    </source>
</evidence>
<feature type="transmembrane region" description="Helical" evidence="6">
    <location>
        <begin position="68"/>
        <end position="89"/>
    </location>
</feature>
<evidence type="ECO:0000313" key="9">
    <source>
        <dbReference type="WBParaSite" id="HPBE_0000259201-mRNA-1"/>
    </source>
</evidence>
<dbReference type="WBParaSite" id="HPBE_0000259201-mRNA-1">
    <property type="protein sequence ID" value="HPBE_0000259201-mRNA-1"/>
    <property type="gene ID" value="HPBE_0000259201"/>
</dbReference>
<reference evidence="7 8" key="1">
    <citation type="submission" date="2018-11" db="EMBL/GenBank/DDBJ databases">
        <authorList>
            <consortium name="Pathogen Informatics"/>
        </authorList>
    </citation>
    <scope>NUCLEOTIDE SEQUENCE [LARGE SCALE GENOMIC DNA]</scope>
</reference>
<keyword evidence="3 6" id="KW-1133">Transmembrane helix</keyword>